<dbReference type="InterPro" id="IPR050608">
    <property type="entry name" value="NmrA-type/Isoflavone_red_sf"/>
</dbReference>
<evidence type="ECO:0000313" key="4">
    <source>
        <dbReference type="EMBL" id="ABK23542.1"/>
    </source>
</evidence>
<dbReference type="InterPro" id="IPR045312">
    <property type="entry name" value="PCBER-like"/>
</dbReference>
<dbReference type="Gene3D" id="3.90.25.10">
    <property type="entry name" value="UDP-galactose 4-epimerase, domain 1"/>
    <property type="match status" value="1"/>
</dbReference>
<evidence type="ECO:0000256" key="2">
    <source>
        <dbReference type="ARBA" id="ARBA00023002"/>
    </source>
</evidence>
<dbReference type="Gene3D" id="3.40.50.720">
    <property type="entry name" value="NAD(P)-binding Rossmann-like Domain"/>
    <property type="match status" value="1"/>
</dbReference>
<sequence length="303" mass="33171">MASSRILIIGGTGSIGRYVAKASIANGHPTFVLVRDSTASNPEKAQLLESFKASGITLLHGSLDNYASLLEAIKLVDVVICTVGAAQIADQFNIISAIKEVVSIKRFLPSEFGNVVEKEIGLDPVKSMYQLKAKVRRTIEAEGIPHTYISSNYFAGHFIPSLGQSGLTAPPRDKVVILGDGNAKAVFVVEEDVATYTIKAVDDPRTLNKTLYMRLPANTLSVNELVGLWENKIGKTLDKLYVPEEQVIKSIQDTQDFLLSLYHSTFVQGNQTNFEIGPNGVEATQLYPEVKYTTVDEYLNQFV</sequence>
<dbReference type="PANTHER" id="PTHR43349">
    <property type="entry name" value="PINORESINOL REDUCTASE-RELATED"/>
    <property type="match status" value="1"/>
</dbReference>
<name>A9NSD1_PICSI</name>
<dbReference type="InterPro" id="IPR008030">
    <property type="entry name" value="NmrA-like"/>
</dbReference>
<reference evidence="4" key="1">
    <citation type="journal article" date="2008" name="BMC Genomics">
        <title>A conifer genomics resource of 200,000 spruce (Picea spp.) ESTs and 6,464 high-quality, sequence-finished full-length cDNAs for Sitka spruce (Picea sitchensis).</title>
        <authorList>
            <person name="Ralph S.G."/>
            <person name="Chun H.J."/>
            <person name="Kolosova N."/>
            <person name="Cooper D."/>
            <person name="Oddy C."/>
            <person name="Ritland C.E."/>
            <person name="Kirkpatrick R."/>
            <person name="Moore R."/>
            <person name="Barber S."/>
            <person name="Holt R.A."/>
            <person name="Jones S.J."/>
            <person name="Marra M.A."/>
            <person name="Douglas C.J."/>
            <person name="Ritland K."/>
            <person name="Bohlmann J."/>
        </authorList>
    </citation>
    <scope>NUCLEOTIDE SEQUENCE</scope>
    <source>
        <tissue evidence="4">Green portion of the leader tissue</tissue>
    </source>
</reference>
<evidence type="ECO:0000259" key="3">
    <source>
        <dbReference type="Pfam" id="PF05368"/>
    </source>
</evidence>
<dbReference type="OMA" id="FAIKAHI"/>
<dbReference type="CDD" id="cd05259">
    <property type="entry name" value="PCBER_SDR_a"/>
    <property type="match status" value="1"/>
</dbReference>
<dbReference type="InterPro" id="IPR036291">
    <property type="entry name" value="NAD(P)-bd_dom_sf"/>
</dbReference>
<dbReference type="EMBL" id="EF084218">
    <property type="protein sequence ID" value="ABK23542.1"/>
    <property type="molecule type" value="mRNA"/>
</dbReference>
<keyword evidence="2" id="KW-0560">Oxidoreductase</keyword>
<keyword evidence="1" id="KW-0521">NADP</keyword>
<proteinExistence type="evidence at transcript level"/>
<dbReference type="GO" id="GO:0016491">
    <property type="term" value="F:oxidoreductase activity"/>
    <property type="evidence" value="ECO:0007669"/>
    <property type="project" value="UniProtKB-KW"/>
</dbReference>
<dbReference type="Pfam" id="PF05368">
    <property type="entry name" value="NmrA"/>
    <property type="match status" value="1"/>
</dbReference>
<protein>
    <recommendedName>
        <fullName evidence="3">NmrA-like domain-containing protein</fullName>
    </recommendedName>
</protein>
<accession>A9NSD1</accession>
<dbReference type="SUPFAM" id="SSF51735">
    <property type="entry name" value="NAD(P)-binding Rossmann-fold domains"/>
    <property type="match status" value="1"/>
</dbReference>
<evidence type="ECO:0000256" key="1">
    <source>
        <dbReference type="ARBA" id="ARBA00022857"/>
    </source>
</evidence>
<dbReference type="AlphaFoldDB" id="A9NSD1"/>
<organism evidence="4">
    <name type="scientific">Picea sitchensis</name>
    <name type="common">Sitka spruce</name>
    <name type="synonym">Pinus sitchensis</name>
    <dbReference type="NCBI Taxonomy" id="3332"/>
    <lineage>
        <taxon>Eukaryota</taxon>
        <taxon>Viridiplantae</taxon>
        <taxon>Streptophyta</taxon>
        <taxon>Embryophyta</taxon>
        <taxon>Tracheophyta</taxon>
        <taxon>Spermatophyta</taxon>
        <taxon>Pinopsida</taxon>
        <taxon>Pinidae</taxon>
        <taxon>Conifers I</taxon>
        <taxon>Pinales</taxon>
        <taxon>Pinaceae</taxon>
        <taxon>Picea</taxon>
    </lineage>
</organism>
<dbReference type="PANTHER" id="PTHR43349:SF93">
    <property type="entry name" value="ISOFLAVONE REDUCTASE HOMOLOG P3-RELATED"/>
    <property type="match status" value="1"/>
</dbReference>
<feature type="domain" description="NmrA-like" evidence="3">
    <location>
        <begin position="3"/>
        <end position="299"/>
    </location>
</feature>